<evidence type="ECO:0000256" key="1">
    <source>
        <dbReference type="ARBA" id="ARBA00004777"/>
    </source>
</evidence>
<feature type="domain" description="Tetrahydrofolate dehydrogenase/cyclohydrolase catalytic" evidence="12">
    <location>
        <begin position="5"/>
        <end position="119"/>
    </location>
</feature>
<comment type="catalytic activity">
    <reaction evidence="11">
        <text>(6R)-5,10-methenyltetrahydrofolate + H2O = (6R)-10-formyltetrahydrofolate + H(+)</text>
        <dbReference type="Rhea" id="RHEA:23700"/>
        <dbReference type="ChEBI" id="CHEBI:15377"/>
        <dbReference type="ChEBI" id="CHEBI:15378"/>
        <dbReference type="ChEBI" id="CHEBI:57455"/>
        <dbReference type="ChEBI" id="CHEBI:195366"/>
        <dbReference type="EC" id="3.5.4.9"/>
    </reaction>
</comment>
<dbReference type="GO" id="GO:0004488">
    <property type="term" value="F:methylenetetrahydrofolate dehydrogenase (NADP+) activity"/>
    <property type="evidence" value="ECO:0007669"/>
    <property type="project" value="UniProtKB-UniRule"/>
</dbReference>
<proteinExistence type="inferred from homology"/>
<dbReference type="GO" id="GO:0035999">
    <property type="term" value="P:tetrahydrofolate interconversion"/>
    <property type="evidence" value="ECO:0007669"/>
    <property type="project" value="UniProtKB-UniRule"/>
</dbReference>
<keyword evidence="2 11" id="KW-0554">One-carbon metabolism</keyword>
<comment type="pathway">
    <text evidence="1 11">One-carbon metabolism; tetrahydrofolate interconversion.</text>
</comment>
<dbReference type="InterPro" id="IPR046346">
    <property type="entry name" value="Aminoacid_DH-like_N_sf"/>
</dbReference>
<dbReference type="InterPro" id="IPR020631">
    <property type="entry name" value="THF_DH/CycHdrlase_NAD-bd_dom"/>
</dbReference>
<evidence type="ECO:0000259" key="12">
    <source>
        <dbReference type="Pfam" id="PF00763"/>
    </source>
</evidence>
<gene>
    <name evidence="11" type="primary">folD</name>
    <name evidence="14" type="ORF">IAA69_00390</name>
</gene>
<keyword evidence="8 11" id="KW-0368">Histidine biosynthesis</keyword>
<dbReference type="SUPFAM" id="SSF51735">
    <property type="entry name" value="NAD(P)-binding Rossmann-fold domains"/>
    <property type="match status" value="1"/>
</dbReference>
<keyword evidence="5 11" id="KW-0378">Hydrolase</keyword>
<evidence type="ECO:0000256" key="6">
    <source>
        <dbReference type="ARBA" id="ARBA00022857"/>
    </source>
</evidence>
<evidence type="ECO:0000256" key="11">
    <source>
        <dbReference type="HAMAP-Rule" id="MF_01576"/>
    </source>
</evidence>
<keyword evidence="6 11" id="KW-0521">NADP</keyword>
<evidence type="ECO:0000256" key="3">
    <source>
        <dbReference type="ARBA" id="ARBA00022605"/>
    </source>
</evidence>
<dbReference type="EC" id="3.5.4.9" evidence="11"/>
<dbReference type="Pfam" id="PF00763">
    <property type="entry name" value="THF_DHG_CYH"/>
    <property type="match status" value="1"/>
</dbReference>
<dbReference type="GO" id="GO:0006164">
    <property type="term" value="P:purine nucleotide biosynthetic process"/>
    <property type="evidence" value="ECO:0007669"/>
    <property type="project" value="UniProtKB-KW"/>
</dbReference>
<evidence type="ECO:0000256" key="10">
    <source>
        <dbReference type="ARBA" id="ARBA00023268"/>
    </source>
</evidence>
<keyword evidence="10 11" id="KW-0511">Multifunctional enzyme</keyword>
<comment type="function">
    <text evidence="11">Catalyzes the oxidation of 5,10-methylenetetrahydrofolate to 5,10-methenyltetrahydrofolate and then the hydrolysis of 5,10-methenyltetrahydrofolate to 10-formyltetrahydrofolate.</text>
</comment>
<organism evidence="14 15">
    <name type="scientific">Candidatus Aveggerthella stercoripullorum</name>
    <dbReference type="NCBI Taxonomy" id="2840688"/>
    <lineage>
        <taxon>Bacteria</taxon>
        <taxon>Bacillati</taxon>
        <taxon>Actinomycetota</taxon>
        <taxon>Coriobacteriia</taxon>
        <taxon>Eggerthellales</taxon>
        <taxon>Eggerthellaceae</taxon>
        <taxon>Eggerthellaceae incertae sedis</taxon>
        <taxon>Candidatus Aveggerthella</taxon>
    </lineage>
</organism>
<keyword evidence="3 11" id="KW-0028">Amino-acid biosynthesis</keyword>
<accession>A0A9D0ZYG0</accession>
<dbReference type="InterPro" id="IPR020630">
    <property type="entry name" value="THF_DH/CycHdrlase_cat_dom"/>
</dbReference>
<feature type="domain" description="Tetrahydrofolate dehydrogenase/cyclohydrolase NAD(P)-binding" evidence="13">
    <location>
        <begin position="139"/>
        <end position="279"/>
    </location>
</feature>
<feature type="binding site" evidence="11">
    <location>
        <position position="231"/>
    </location>
    <ligand>
        <name>NADP(+)</name>
        <dbReference type="ChEBI" id="CHEBI:58349"/>
    </ligand>
</feature>
<evidence type="ECO:0000256" key="7">
    <source>
        <dbReference type="ARBA" id="ARBA00023002"/>
    </source>
</evidence>
<feature type="binding site" evidence="11">
    <location>
        <begin position="165"/>
        <end position="167"/>
    </location>
    <ligand>
        <name>NADP(+)</name>
        <dbReference type="ChEBI" id="CHEBI:58349"/>
    </ligand>
</feature>
<dbReference type="CDD" id="cd01080">
    <property type="entry name" value="NAD_bind_m-THF_DH_Cyclohyd"/>
    <property type="match status" value="1"/>
</dbReference>
<evidence type="ECO:0000313" key="14">
    <source>
        <dbReference type="EMBL" id="HIR00727.1"/>
    </source>
</evidence>
<dbReference type="GO" id="GO:0004477">
    <property type="term" value="F:methenyltetrahydrofolate cyclohydrolase activity"/>
    <property type="evidence" value="ECO:0007669"/>
    <property type="project" value="UniProtKB-UniRule"/>
</dbReference>
<sequence>MAQLLTGKEVVAAMAEDMKARIERLAQQGVTPMLAIVRVGERPDDLSYERTAVKRAASLGIEVKKCVLDSLAPEVALSVSLQSINYDTAVHGCLMFRPLPTYMDEKAMCNELAAAKDVDGISMTSLASVFADGHEGFPPCTAEACVTMLDHYGIPITGKHVVVVGRSLVIGKPVAMMLLRRNASVTICHSRTENLEEITKSADIVICATGRPRAFGARYFSPGQTVLDVGINFDAHGSLCGDVDFDEVEPVVGAITPVPGGIGSVTTSTTMEHTVRAAELTLA</sequence>
<dbReference type="SUPFAM" id="SSF53223">
    <property type="entry name" value="Aminoacid dehydrogenase-like, N-terminal domain"/>
    <property type="match status" value="1"/>
</dbReference>
<keyword evidence="9 11" id="KW-0486">Methionine biosynthesis</keyword>
<evidence type="ECO:0000313" key="15">
    <source>
        <dbReference type="Proteomes" id="UP000824261"/>
    </source>
</evidence>
<name>A0A9D0ZYG0_9ACTN</name>
<evidence type="ECO:0000256" key="9">
    <source>
        <dbReference type="ARBA" id="ARBA00023167"/>
    </source>
</evidence>
<dbReference type="GO" id="GO:0000105">
    <property type="term" value="P:L-histidine biosynthetic process"/>
    <property type="evidence" value="ECO:0007669"/>
    <property type="project" value="UniProtKB-KW"/>
</dbReference>
<protein>
    <recommendedName>
        <fullName evidence="11">Bifunctional protein FolD</fullName>
    </recommendedName>
    <domain>
        <recommendedName>
            <fullName evidence="11">Methylenetetrahydrofolate dehydrogenase</fullName>
            <ecNumber evidence="11">1.5.1.5</ecNumber>
        </recommendedName>
    </domain>
    <domain>
        <recommendedName>
            <fullName evidence="11">Methenyltetrahydrofolate cyclohydrolase</fullName>
            <ecNumber evidence="11">3.5.4.9</ecNumber>
        </recommendedName>
    </domain>
</protein>
<reference evidence="14" key="2">
    <citation type="journal article" date="2021" name="PeerJ">
        <title>Extensive microbial diversity within the chicken gut microbiome revealed by metagenomics and culture.</title>
        <authorList>
            <person name="Gilroy R."/>
            <person name="Ravi A."/>
            <person name="Getino M."/>
            <person name="Pursley I."/>
            <person name="Horton D.L."/>
            <person name="Alikhan N.F."/>
            <person name="Baker D."/>
            <person name="Gharbi K."/>
            <person name="Hall N."/>
            <person name="Watson M."/>
            <person name="Adriaenssens E.M."/>
            <person name="Foster-Nyarko E."/>
            <person name="Jarju S."/>
            <person name="Secka A."/>
            <person name="Antonio M."/>
            <person name="Oren A."/>
            <person name="Chaudhuri R.R."/>
            <person name="La Ragione R."/>
            <person name="Hildebrand F."/>
            <person name="Pallen M.J."/>
        </authorList>
    </citation>
    <scope>NUCLEOTIDE SEQUENCE</scope>
    <source>
        <strain evidence="14">ChiGjej1B1-2707</strain>
    </source>
</reference>
<dbReference type="Gene3D" id="3.40.50.720">
    <property type="entry name" value="NAD(P)-binding Rossmann-like Domain"/>
    <property type="match status" value="1"/>
</dbReference>
<comment type="similarity">
    <text evidence="11">Belongs to the tetrahydrofolate dehydrogenase/cyclohydrolase family.</text>
</comment>
<dbReference type="GO" id="GO:0005829">
    <property type="term" value="C:cytosol"/>
    <property type="evidence" value="ECO:0007669"/>
    <property type="project" value="TreeGrafter"/>
</dbReference>
<evidence type="ECO:0000256" key="4">
    <source>
        <dbReference type="ARBA" id="ARBA00022755"/>
    </source>
</evidence>
<dbReference type="Pfam" id="PF02882">
    <property type="entry name" value="THF_DHG_CYH_C"/>
    <property type="match status" value="1"/>
</dbReference>
<evidence type="ECO:0000256" key="8">
    <source>
        <dbReference type="ARBA" id="ARBA00023102"/>
    </source>
</evidence>
<dbReference type="EMBL" id="DVGB01000004">
    <property type="protein sequence ID" value="HIR00727.1"/>
    <property type="molecule type" value="Genomic_DNA"/>
</dbReference>
<dbReference type="PANTHER" id="PTHR48099:SF5">
    <property type="entry name" value="C-1-TETRAHYDROFOLATE SYNTHASE, CYTOPLASMIC"/>
    <property type="match status" value="1"/>
</dbReference>
<dbReference type="PANTHER" id="PTHR48099">
    <property type="entry name" value="C-1-TETRAHYDROFOLATE SYNTHASE, CYTOPLASMIC-RELATED"/>
    <property type="match status" value="1"/>
</dbReference>
<dbReference type="GO" id="GO:0009086">
    <property type="term" value="P:methionine biosynthetic process"/>
    <property type="evidence" value="ECO:0007669"/>
    <property type="project" value="UniProtKB-KW"/>
</dbReference>
<comment type="subunit">
    <text evidence="11">Homodimer.</text>
</comment>
<dbReference type="EC" id="1.5.1.5" evidence="11"/>
<keyword evidence="4 11" id="KW-0658">Purine biosynthesis</keyword>
<dbReference type="HAMAP" id="MF_01576">
    <property type="entry name" value="THF_DHG_CYH"/>
    <property type="match status" value="1"/>
</dbReference>
<comment type="caution">
    <text evidence="11">Lacks conserved residue(s) required for the propagation of feature annotation.</text>
</comment>
<dbReference type="Gene3D" id="3.40.50.10860">
    <property type="entry name" value="Leucine Dehydrogenase, chain A, domain 1"/>
    <property type="match status" value="1"/>
</dbReference>
<reference evidence="14" key="1">
    <citation type="submission" date="2020-10" db="EMBL/GenBank/DDBJ databases">
        <authorList>
            <person name="Gilroy R."/>
        </authorList>
    </citation>
    <scope>NUCLEOTIDE SEQUENCE</scope>
    <source>
        <strain evidence="14">ChiGjej1B1-2707</strain>
    </source>
</reference>
<evidence type="ECO:0000256" key="2">
    <source>
        <dbReference type="ARBA" id="ARBA00022563"/>
    </source>
</evidence>
<evidence type="ECO:0000256" key="5">
    <source>
        <dbReference type="ARBA" id="ARBA00022801"/>
    </source>
</evidence>
<evidence type="ECO:0000259" key="13">
    <source>
        <dbReference type="Pfam" id="PF02882"/>
    </source>
</evidence>
<dbReference type="FunFam" id="3.40.50.720:FF:000094">
    <property type="entry name" value="Bifunctional protein FolD"/>
    <property type="match status" value="1"/>
</dbReference>
<comment type="catalytic activity">
    <reaction evidence="11">
        <text>(6R)-5,10-methylene-5,6,7,8-tetrahydrofolate + NADP(+) = (6R)-5,10-methenyltetrahydrofolate + NADPH</text>
        <dbReference type="Rhea" id="RHEA:22812"/>
        <dbReference type="ChEBI" id="CHEBI:15636"/>
        <dbReference type="ChEBI" id="CHEBI:57455"/>
        <dbReference type="ChEBI" id="CHEBI:57783"/>
        <dbReference type="ChEBI" id="CHEBI:58349"/>
        <dbReference type="EC" id="1.5.1.5"/>
    </reaction>
</comment>
<dbReference type="AlphaFoldDB" id="A0A9D0ZYG0"/>
<keyword evidence="7 11" id="KW-0560">Oxidoreductase</keyword>
<dbReference type="Proteomes" id="UP000824261">
    <property type="component" value="Unassembled WGS sequence"/>
</dbReference>
<comment type="caution">
    <text evidence="14">The sequence shown here is derived from an EMBL/GenBank/DDBJ whole genome shotgun (WGS) entry which is preliminary data.</text>
</comment>
<dbReference type="InterPro" id="IPR000672">
    <property type="entry name" value="THF_DH/CycHdrlase"/>
</dbReference>
<dbReference type="InterPro" id="IPR036291">
    <property type="entry name" value="NAD(P)-bd_dom_sf"/>
</dbReference>
<dbReference type="PRINTS" id="PR00085">
    <property type="entry name" value="THFDHDRGNASE"/>
</dbReference>